<dbReference type="Proteomes" id="UP000662747">
    <property type="component" value="Chromosome"/>
</dbReference>
<protein>
    <recommendedName>
        <fullName evidence="3">STAS domain-containing protein</fullName>
    </recommendedName>
</protein>
<dbReference type="RefSeq" id="WP_206725557.1">
    <property type="nucleotide sequence ID" value="NZ_CP071090.1"/>
</dbReference>
<keyword evidence="2" id="KW-1185">Reference proteome</keyword>
<dbReference type="EMBL" id="CP071090">
    <property type="protein sequence ID" value="QSQ23987.1"/>
    <property type="molecule type" value="Genomic_DNA"/>
</dbReference>
<gene>
    <name evidence="1" type="ORF">JY651_03125</name>
</gene>
<evidence type="ECO:0000313" key="2">
    <source>
        <dbReference type="Proteomes" id="UP000662747"/>
    </source>
</evidence>
<sequence length="124" mass="13784">MFEVQALVGKNRLVMRLWGNVDDAEARQIGDAAVAGMERLRPGFDMVSDLRGLTTVVSPEGMIQLRRIVEAARVKGFRRGVRVVGRSAEAALQFERVSRAIGHEVYLAFSLEEAERLLDGGWMP</sequence>
<proteinExistence type="predicted"/>
<reference evidence="1 2" key="1">
    <citation type="submission" date="2021-02" db="EMBL/GenBank/DDBJ databases">
        <title>De Novo genome assembly of isolated myxobacteria.</title>
        <authorList>
            <person name="Stevens D.C."/>
        </authorList>
    </citation>
    <scope>NUCLEOTIDE SEQUENCE [LARGE SCALE GENOMIC DNA]</scope>
    <source>
        <strain evidence="2">SCPEA02</strain>
    </source>
</reference>
<evidence type="ECO:0008006" key="3">
    <source>
        <dbReference type="Google" id="ProtNLM"/>
    </source>
</evidence>
<organism evidence="1 2">
    <name type="scientific">Pyxidicoccus parkwayensis</name>
    <dbReference type="NCBI Taxonomy" id="2813578"/>
    <lineage>
        <taxon>Bacteria</taxon>
        <taxon>Pseudomonadati</taxon>
        <taxon>Myxococcota</taxon>
        <taxon>Myxococcia</taxon>
        <taxon>Myxococcales</taxon>
        <taxon>Cystobacterineae</taxon>
        <taxon>Myxococcaceae</taxon>
        <taxon>Pyxidicoccus</taxon>
    </lineage>
</organism>
<evidence type="ECO:0000313" key="1">
    <source>
        <dbReference type="EMBL" id="QSQ23987.1"/>
    </source>
</evidence>
<name>A0ABX7NYH8_9BACT</name>
<accession>A0ABX7NYH8</accession>